<dbReference type="InterPro" id="IPR000217">
    <property type="entry name" value="Tubulin"/>
</dbReference>
<organism evidence="5 6">
    <name type="scientific">Powellomyces hirtus</name>
    <dbReference type="NCBI Taxonomy" id="109895"/>
    <lineage>
        <taxon>Eukaryota</taxon>
        <taxon>Fungi</taxon>
        <taxon>Fungi incertae sedis</taxon>
        <taxon>Chytridiomycota</taxon>
        <taxon>Chytridiomycota incertae sedis</taxon>
        <taxon>Chytridiomycetes</taxon>
        <taxon>Spizellomycetales</taxon>
        <taxon>Powellomycetaceae</taxon>
        <taxon>Powellomyces</taxon>
    </lineage>
</organism>
<dbReference type="SUPFAM" id="SSF52490">
    <property type="entry name" value="Tubulin nucleotide-binding domain-like"/>
    <property type="match status" value="1"/>
</dbReference>
<dbReference type="Gene3D" id="3.40.50.1440">
    <property type="entry name" value="Tubulin/FtsZ, GTPase domain"/>
    <property type="match status" value="1"/>
</dbReference>
<dbReference type="GO" id="GO:0005874">
    <property type="term" value="C:microtubule"/>
    <property type="evidence" value="ECO:0007669"/>
    <property type="project" value="UniProtKB-KW"/>
</dbReference>
<proteinExistence type="inferred from homology"/>
<gene>
    <name evidence="5" type="ORF">PhCBS80983_g05292</name>
</gene>
<accession>A0A507DWY3</accession>
<dbReference type="InterPro" id="IPR036525">
    <property type="entry name" value="Tubulin/FtsZ_GTPase_sf"/>
</dbReference>
<dbReference type="AlphaFoldDB" id="A0A507DWY3"/>
<dbReference type="Gene3D" id="1.10.287.600">
    <property type="entry name" value="Helix hairpin bin"/>
    <property type="match status" value="1"/>
</dbReference>
<keyword evidence="2" id="KW-0493">Microtubule</keyword>
<dbReference type="InterPro" id="IPR008280">
    <property type="entry name" value="Tub_FtsZ_C"/>
</dbReference>
<protein>
    <submittedName>
        <fullName evidence="5">Uncharacterized protein</fullName>
    </submittedName>
</protein>
<dbReference type="GO" id="GO:0007017">
    <property type="term" value="P:microtubule-based process"/>
    <property type="evidence" value="ECO:0007669"/>
    <property type="project" value="InterPro"/>
</dbReference>
<keyword evidence="4" id="KW-0342">GTP-binding</keyword>
<evidence type="ECO:0000313" key="5">
    <source>
        <dbReference type="EMBL" id="TPX55458.1"/>
    </source>
</evidence>
<dbReference type="InterPro" id="IPR023123">
    <property type="entry name" value="Tubulin_C"/>
</dbReference>
<keyword evidence="6" id="KW-1185">Reference proteome</keyword>
<dbReference type="GO" id="GO:0005525">
    <property type="term" value="F:GTP binding"/>
    <property type="evidence" value="ECO:0007669"/>
    <property type="project" value="UniProtKB-KW"/>
</dbReference>
<evidence type="ECO:0000256" key="4">
    <source>
        <dbReference type="ARBA" id="ARBA00023134"/>
    </source>
</evidence>
<evidence type="ECO:0000256" key="2">
    <source>
        <dbReference type="ARBA" id="ARBA00022701"/>
    </source>
</evidence>
<evidence type="ECO:0000256" key="3">
    <source>
        <dbReference type="ARBA" id="ARBA00022741"/>
    </source>
</evidence>
<evidence type="ECO:0000256" key="1">
    <source>
        <dbReference type="ARBA" id="ARBA00009636"/>
    </source>
</evidence>
<evidence type="ECO:0000313" key="6">
    <source>
        <dbReference type="Proteomes" id="UP000318582"/>
    </source>
</evidence>
<dbReference type="STRING" id="109895.A0A507DWY3"/>
<name>A0A507DWY3_9FUNG</name>
<dbReference type="EMBL" id="QEAQ01000109">
    <property type="protein sequence ID" value="TPX55458.1"/>
    <property type="molecule type" value="Genomic_DNA"/>
</dbReference>
<keyword evidence="3" id="KW-0547">Nucleotide-binding</keyword>
<comment type="caution">
    <text evidence="5">The sequence shown here is derived from an EMBL/GenBank/DDBJ whole genome shotgun (WGS) entry which is preliminary data.</text>
</comment>
<dbReference type="PRINTS" id="PR01161">
    <property type="entry name" value="TUBULIN"/>
</dbReference>
<reference evidence="5 6" key="1">
    <citation type="journal article" date="2019" name="Sci. Rep.">
        <title>Comparative genomics of chytrid fungi reveal insights into the obligate biotrophic and pathogenic lifestyle of Synchytrium endobioticum.</title>
        <authorList>
            <person name="van de Vossenberg B.T.L.H."/>
            <person name="Warris S."/>
            <person name="Nguyen H.D.T."/>
            <person name="van Gent-Pelzer M.P.E."/>
            <person name="Joly D.L."/>
            <person name="van de Geest H.C."/>
            <person name="Bonants P.J.M."/>
            <person name="Smith D.S."/>
            <person name="Levesque C.A."/>
            <person name="van der Lee T.A.J."/>
        </authorList>
    </citation>
    <scope>NUCLEOTIDE SEQUENCE [LARGE SCALE GENOMIC DNA]</scope>
    <source>
        <strain evidence="5 6">CBS 809.83</strain>
    </source>
</reference>
<dbReference type="Proteomes" id="UP000318582">
    <property type="component" value="Unassembled WGS sequence"/>
</dbReference>
<dbReference type="SUPFAM" id="SSF55307">
    <property type="entry name" value="Tubulin C-terminal domain-like"/>
    <property type="match status" value="1"/>
</dbReference>
<sequence length="301" mass="33337">MAEELRDAYPKNYLMTYAVTPFLAGDTALQHYNSLLSLGWMQRYSDMIGIFSNDSVMNIVTRQHGLTGAKATPVTLDNLNEYIANCIAGLVLPVTPVRSANGKLEYKATPAPCDIWSMISDMTPMPSCKLTSFSSSTVVSGVAASKRTAAVIGWDDLRTNMTRNMPSLLTGIKRRSISARIQARGVIGGEYWKKANSFETQLVSRLGLVHGVDCLNVQLSSIYGTDLKSSMRSLDLCYNGSDSIHMLESLTTKAQAMFDEKAYLHWYERYGGPEVMDTFDECFETLHSAKDAYEAFLEPPL</sequence>
<comment type="similarity">
    <text evidence="1">Belongs to the tubulin family.</text>
</comment>
<dbReference type="PANTHER" id="PTHR11588">
    <property type="entry name" value="TUBULIN"/>
    <property type="match status" value="1"/>
</dbReference>